<evidence type="ECO:0000256" key="1">
    <source>
        <dbReference type="ARBA" id="ARBA00023172"/>
    </source>
</evidence>
<keyword evidence="4" id="KW-1185">Reference proteome</keyword>
<dbReference type="Pfam" id="PF00589">
    <property type="entry name" value="Phage_integrase"/>
    <property type="match status" value="1"/>
</dbReference>
<sequence length="127" mass="14356">MRETVKLRRKHQQLIRAAYRRAGRYGLMIKTVLYTGVRVSEFVNLRVVNLHLSPPQIHSVHDKGGSDGYVPILPALAQKLRIPTSAGRRTGDLFGSNRQRAVSFTVKDTARRAGIDKTVTPHRHHPE</sequence>
<dbReference type="SUPFAM" id="SSF56349">
    <property type="entry name" value="DNA breaking-rejoining enzymes"/>
    <property type="match status" value="1"/>
</dbReference>
<accession>A0ABV6B8W7</accession>
<dbReference type="Proteomes" id="UP001589733">
    <property type="component" value="Unassembled WGS sequence"/>
</dbReference>
<proteinExistence type="predicted"/>
<feature type="domain" description="Tyr recombinase" evidence="2">
    <location>
        <begin position="2"/>
        <end position="127"/>
    </location>
</feature>
<evidence type="ECO:0000313" key="3">
    <source>
        <dbReference type="EMBL" id="MFB9995420.1"/>
    </source>
</evidence>
<dbReference type="InterPro" id="IPR011010">
    <property type="entry name" value="DNA_brk_join_enz"/>
</dbReference>
<organism evidence="3 4">
    <name type="scientific">Deinococcus oregonensis</name>
    <dbReference type="NCBI Taxonomy" id="1805970"/>
    <lineage>
        <taxon>Bacteria</taxon>
        <taxon>Thermotogati</taxon>
        <taxon>Deinococcota</taxon>
        <taxon>Deinococci</taxon>
        <taxon>Deinococcales</taxon>
        <taxon>Deinococcaceae</taxon>
        <taxon>Deinococcus</taxon>
    </lineage>
</organism>
<keyword evidence="1" id="KW-0233">DNA recombination</keyword>
<dbReference type="PROSITE" id="PS51898">
    <property type="entry name" value="TYR_RECOMBINASE"/>
    <property type="match status" value="1"/>
</dbReference>
<dbReference type="Gene3D" id="1.10.443.10">
    <property type="entry name" value="Intergrase catalytic core"/>
    <property type="match status" value="1"/>
</dbReference>
<gene>
    <name evidence="3" type="ORF">ACFFLM_26110</name>
</gene>
<reference evidence="3 4" key="1">
    <citation type="submission" date="2024-09" db="EMBL/GenBank/DDBJ databases">
        <authorList>
            <person name="Sun Q."/>
            <person name="Mori K."/>
        </authorList>
    </citation>
    <scope>NUCLEOTIDE SEQUENCE [LARGE SCALE GENOMIC DNA]</scope>
    <source>
        <strain evidence="3 4">JCM 13503</strain>
    </source>
</reference>
<dbReference type="InterPro" id="IPR013762">
    <property type="entry name" value="Integrase-like_cat_sf"/>
</dbReference>
<dbReference type="InterPro" id="IPR002104">
    <property type="entry name" value="Integrase_catalytic"/>
</dbReference>
<protein>
    <submittedName>
        <fullName evidence="3">Tyrosine-type recombinase/integrase</fullName>
    </submittedName>
</protein>
<evidence type="ECO:0000313" key="4">
    <source>
        <dbReference type="Proteomes" id="UP001589733"/>
    </source>
</evidence>
<name>A0ABV6B8W7_9DEIO</name>
<comment type="caution">
    <text evidence="3">The sequence shown here is derived from an EMBL/GenBank/DDBJ whole genome shotgun (WGS) entry which is preliminary data.</text>
</comment>
<dbReference type="EMBL" id="JBHLYR010000091">
    <property type="protein sequence ID" value="MFB9995420.1"/>
    <property type="molecule type" value="Genomic_DNA"/>
</dbReference>
<evidence type="ECO:0000259" key="2">
    <source>
        <dbReference type="PROSITE" id="PS51898"/>
    </source>
</evidence>
<dbReference type="RefSeq" id="WP_380017339.1">
    <property type="nucleotide sequence ID" value="NZ_JBHLYR010000091.1"/>
</dbReference>